<protein>
    <submittedName>
        <fullName evidence="2">CZB domain-containing protein</fullName>
    </submittedName>
</protein>
<evidence type="ECO:0000313" key="3">
    <source>
        <dbReference type="Proteomes" id="UP001205890"/>
    </source>
</evidence>
<comment type="caution">
    <text evidence="2">The sequence shown here is derived from an EMBL/GenBank/DDBJ whole genome shotgun (WGS) entry which is preliminary data.</text>
</comment>
<dbReference type="Proteomes" id="UP001205890">
    <property type="component" value="Unassembled WGS sequence"/>
</dbReference>
<name>A0ABT1LB20_9HYPH</name>
<gene>
    <name evidence="2" type="ORF">NK718_09185</name>
</gene>
<evidence type="ECO:0000313" key="2">
    <source>
        <dbReference type="EMBL" id="MCP8938686.1"/>
    </source>
</evidence>
<sequence length="120" mass="13289">MVSQQEITAAIGAHGLWKRRLQFAIDDGTSSQSVETACKDNLCQFGKWLYSPATASARGSTHYEKCRRLHAEFHVATADVLKLALAGDKVAARRELNDGRFAHISADLTRAMQDWKKTLA</sequence>
<proteinExistence type="predicted"/>
<accession>A0ABT1LB20</accession>
<reference evidence="2 3" key="1">
    <citation type="submission" date="2022-07" db="EMBL/GenBank/DDBJ databases">
        <authorList>
            <person name="Li W.-J."/>
            <person name="Deng Q.-Q."/>
        </authorList>
    </citation>
    <scope>NUCLEOTIDE SEQUENCE [LARGE SCALE GENOMIC DNA]</scope>
    <source>
        <strain evidence="2 3">SYSU M60028</strain>
    </source>
</reference>
<evidence type="ECO:0000259" key="1">
    <source>
        <dbReference type="Pfam" id="PF13682"/>
    </source>
</evidence>
<dbReference type="EMBL" id="JANCLU010000007">
    <property type="protein sequence ID" value="MCP8938686.1"/>
    <property type="molecule type" value="Genomic_DNA"/>
</dbReference>
<feature type="domain" description="Chemoreceptor zinc-binding" evidence="1">
    <location>
        <begin position="14"/>
        <end position="80"/>
    </location>
</feature>
<dbReference type="RefSeq" id="WP_254740856.1">
    <property type="nucleotide sequence ID" value="NZ_JANCLU010000007.1"/>
</dbReference>
<keyword evidence="3" id="KW-1185">Reference proteome</keyword>
<dbReference type="InterPro" id="IPR025991">
    <property type="entry name" value="Chemoreceptor_zinc-bind_dom"/>
</dbReference>
<organism evidence="2 3">
    <name type="scientific">Alsobacter ponti</name>
    <dbReference type="NCBI Taxonomy" id="2962936"/>
    <lineage>
        <taxon>Bacteria</taxon>
        <taxon>Pseudomonadati</taxon>
        <taxon>Pseudomonadota</taxon>
        <taxon>Alphaproteobacteria</taxon>
        <taxon>Hyphomicrobiales</taxon>
        <taxon>Alsobacteraceae</taxon>
        <taxon>Alsobacter</taxon>
    </lineage>
</organism>
<dbReference type="Gene3D" id="1.20.120.30">
    <property type="entry name" value="Aspartate receptor, ligand-binding domain"/>
    <property type="match status" value="1"/>
</dbReference>
<dbReference type="Pfam" id="PF13682">
    <property type="entry name" value="CZB"/>
    <property type="match status" value="1"/>
</dbReference>